<dbReference type="Proteomes" id="UP000095286">
    <property type="component" value="Unplaced"/>
</dbReference>
<sequence length="371" mass="42339">MAENNSLVSIQANFGINLLINTFTSNPHQATALSPISLITALSMLIDGARGNTKYEFKRLLVGDGDEIRLHQYFNEFLTKLKKKSGIELKSANKIYVKNGLVIEKMFTDTVNHYYQGQFETIDFSNTALAVKSMNDFIEEATNNLIKNMIKPQAIGHSTQMVLINAIYFKAKWLCPFELESTREDDFYLNQNDTKKVQMMYQETSFLYSENNHYQVVSMKYKGSDVSMIIVLPKIKNNLVNIMQQFDYSQLEKLISAFKYKPLKMYLPKFKIEATHNFNEALIKLGLVDAFDSRANFSGITTQTSLQISQVLQQVVVAVDEEGTEAAAATAIFMLESMMLPPKNQILFKANHSFMYFLMDEAKILFNGFYA</sequence>
<dbReference type="WBParaSite" id="RSKR_0000165900.1">
    <property type="protein sequence ID" value="RSKR_0000165900.1"/>
    <property type="gene ID" value="RSKR_0000165900"/>
</dbReference>
<accession>A0AC35TL41</accession>
<proteinExistence type="predicted"/>
<evidence type="ECO:0000313" key="1">
    <source>
        <dbReference type="Proteomes" id="UP000095286"/>
    </source>
</evidence>
<protein>
    <submittedName>
        <fullName evidence="2">SERPIN domain-containing protein</fullName>
    </submittedName>
</protein>
<reference evidence="2" key="1">
    <citation type="submission" date="2016-11" db="UniProtKB">
        <authorList>
            <consortium name="WormBaseParasite"/>
        </authorList>
    </citation>
    <scope>IDENTIFICATION</scope>
    <source>
        <strain evidence="2">KR3021</strain>
    </source>
</reference>
<organism evidence="1 2">
    <name type="scientific">Rhabditophanes sp. KR3021</name>
    <dbReference type="NCBI Taxonomy" id="114890"/>
    <lineage>
        <taxon>Eukaryota</taxon>
        <taxon>Metazoa</taxon>
        <taxon>Ecdysozoa</taxon>
        <taxon>Nematoda</taxon>
        <taxon>Chromadorea</taxon>
        <taxon>Rhabditida</taxon>
        <taxon>Tylenchina</taxon>
        <taxon>Panagrolaimomorpha</taxon>
        <taxon>Strongyloidoidea</taxon>
        <taxon>Alloionematidae</taxon>
        <taxon>Rhabditophanes</taxon>
    </lineage>
</organism>
<evidence type="ECO:0000313" key="2">
    <source>
        <dbReference type="WBParaSite" id="RSKR_0000165900.1"/>
    </source>
</evidence>
<name>A0AC35TL41_9BILA</name>